<gene>
    <name evidence="1" type="ORF">PF66_05418</name>
</gene>
<evidence type="ECO:0000313" key="2">
    <source>
        <dbReference type="Proteomes" id="UP000037931"/>
    </source>
</evidence>
<dbReference type="InterPro" id="IPR019289">
    <property type="entry name" value="Phage_tail_E/E"/>
</dbReference>
<dbReference type="OrthoDB" id="7021429at2"/>
<dbReference type="PATRIC" id="fig|50340.43.peg.3130"/>
<keyword evidence="2" id="KW-1185">Reference proteome</keyword>
<comment type="caution">
    <text evidence="1">The sequence shown here is derived from an EMBL/GenBank/DDBJ whole genome shotgun (WGS) entry which is preliminary data.</text>
</comment>
<protein>
    <submittedName>
        <fullName evidence="1">Mu-like prophage FluMu protein gp41</fullName>
    </submittedName>
</protein>
<sequence length="98" mass="11032">MSQKVPSYLEIDAERVVVKLSKPAEANGIKVDTLMMRAPTVRDVRAAQATANGDDEVRELNLFSSLTEIHVKDLEALPLKDYNRLQAGYFRLVQDDEL</sequence>
<reference evidence="1 2" key="1">
    <citation type="journal article" date="2015" name="PLoS ONE">
        <title>Rice-Infecting Pseudomonas Genomes Are Highly Accessorized and Harbor Multiple Putative Virulence Mechanisms to Cause Sheath Brown Rot.</title>
        <authorList>
            <person name="Quibod I.L."/>
            <person name="Grande G."/>
            <person name="Oreiro E.G."/>
            <person name="Borja F.N."/>
            <person name="Dossa G.S."/>
            <person name="Mauleon R."/>
            <person name="Cruz C.V."/>
            <person name="Oliva R."/>
        </authorList>
    </citation>
    <scope>NUCLEOTIDE SEQUENCE [LARGE SCALE GENOMIC DNA]</scope>
    <source>
        <strain evidence="1 2">IRRI 6609</strain>
    </source>
</reference>
<name>A0A0N0E1T1_9PSED</name>
<dbReference type="Proteomes" id="UP000037931">
    <property type="component" value="Unassembled WGS sequence"/>
</dbReference>
<proteinExistence type="predicted"/>
<dbReference type="RefSeq" id="WP_054064289.1">
    <property type="nucleotide sequence ID" value="NZ_JSYZ01000024.1"/>
</dbReference>
<dbReference type="EMBL" id="JSYZ01000024">
    <property type="protein sequence ID" value="KPA88065.1"/>
    <property type="molecule type" value="Genomic_DNA"/>
</dbReference>
<dbReference type="AlphaFoldDB" id="A0A0N0E1T1"/>
<evidence type="ECO:0000313" key="1">
    <source>
        <dbReference type="EMBL" id="KPA88065.1"/>
    </source>
</evidence>
<dbReference type="Pfam" id="PF10109">
    <property type="entry name" value="Phage_TAC_7"/>
    <property type="match status" value="1"/>
</dbReference>
<organism evidence="1 2">
    <name type="scientific">Pseudomonas asplenii</name>
    <dbReference type="NCBI Taxonomy" id="53407"/>
    <lineage>
        <taxon>Bacteria</taxon>
        <taxon>Pseudomonadati</taxon>
        <taxon>Pseudomonadota</taxon>
        <taxon>Gammaproteobacteria</taxon>
        <taxon>Pseudomonadales</taxon>
        <taxon>Pseudomonadaceae</taxon>
        <taxon>Pseudomonas</taxon>
    </lineage>
</organism>
<dbReference type="STRING" id="50340.PF66_05418"/>
<accession>A0A0N0E1T1</accession>